<evidence type="ECO:0000313" key="2">
    <source>
        <dbReference type="Proteomes" id="UP000805193"/>
    </source>
</evidence>
<accession>A0AC60PAK3</accession>
<evidence type="ECO:0000313" key="1">
    <source>
        <dbReference type="EMBL" id="KAG0416321.1"/>
    </source>
</evidence>
<organism evidence="1 2">
    <name type="scientific">Ixodes persulcatus</name>
    <name type="common">Taiga tick</name>
    <dbReference type="NCBI Taxonomy" id="34615"/>
    <lineage>
        <taxon>Eukaryota</taxon>
        <taxon>Metazoa</taxon>
        <taxon>Ecdysozoa</taxon>
        <taxon>Arthropoda</taxon>
        <taxon>Chelicerata</taxon>
        <taxon>Arachnida</taxon>
        <taxon>Acari</taxon>
        <taxon>Parasitiformes</taxon>
        <taxon>Ixodida</taxon>
        <taxon>Ixodoidea</taxon>
        <taxon>Ixodidae</taxon>
        <taxon>Ixodinae</taxon>
        <taxon>Ixodes</taxon>
    </lineage>
</organism>
<dbReference type="Proteomes" id="UP000805193">
    <property type="component" value="Unassembled WGS sequence"/>
</dbReference>
<proteinExistence type="predicted"/>
<sequence>FPPIMAQLRPVLRSPMARTLYERLLRDRELQHFDKSQWYYVDLSRIESEDVRSRFVQCQLDDDTQAFLDRSTEKSGWLGTQILHAVVRLFLGWFITKTSLNGCGVENMGLLGVLVYELSLELGLPG</sequence>
<name>A0AC60PAK3_IXOPE</name>
<feature type="non-terminal residue" evidence="1">
    <location>
        <position position="1"/>
    </location>
</feature>
<keyword evidence="2" id="KW-1185">Reference proteome</keyword>
<protein>
    <submittedName>
        <fullName evidence="1">Uncharacterized protein</fullName>
    </submittedName>
</protein>
<comment type="caution">
    <text evidence="1">The sequence shown here is derived from an EMBL/GenBank/DDBJ whole genome shotgun (WGS) entry which is preliminary data.</text>
</comment>
<dbReference type="EMBL" id="JABSTQ010010963">
    <property type="protein sequence ID" value="KAG0416321.1"/>
    <property type="molecule type" value="Genomic_DNA"/>
</dbReference>
<reference evidence="1 2" key="1">
    <citation type="journal article" date="2020" name="Cell">
        <title>Large-Scale Comparative Analyses of Tick Genomes Elucidate Their Genetic Diversity and Vector Capacities.</title>
        <authorList>
            <consortium name="Tick Genome and Microbiome Consortium (TIGMIC)"/>
            <person name="Jia N."/>
            <person name="Wang J."/>
            <person name="Shi W."/>
            <person name="Du L."/>
            <person name="Sun Y."/>
            <person name="Zhan W."/>
            <person name="Jiang J.F."/>
            <person name="Wang Q."/>
            <person name="Zhang B."/>
            <person name="Ji P."/>
            <person name="Bell-Sakyi L."/>
            <person name="Cui X.M."/>
            <person name="Yuan T.T."/>
            <person name="Jiang B.G."/>
            <person name="Yang W.F."/>
            <person name="Lam T.T."/>
            <person name="Chang Q.C."/>
            <person name="Ding S.J."/>
            <person name="Wang X.J."/>
            <person name="Zhu J.G."/>
            <person name="Ruan X.D."/>
            <person name="Zhao L."/>
            <person name="Wei J.T."/>
            <person name="Ye R.Z."/>
            <person name="Que T.C."/>
            <person name="Du C.H."/>
            <person name="Zhou Y.H."/>
            <person name="Cheng J.X."/>
            <person name="Dai P.F."/>
            <person name="Guo W.B."/>
            <person name="Han X.H."/>
            <person name="Huang E.J."/>
            <person name="Li L.F."/>
            <person name="Wei W."/>
            <person name="Gao Y.C."/>
            <person name="Liu J.Z."/>
            <person name="Shao H.Z."/>
            <person name="Wang X."/>
            <person name="Wang C.C."/>
            <person name="Yang T.C."/>
            <person name="Huo Q.B."/>
            <person name="Li W."/>
            <person name="Chen H.Y."/>
            <person name="Chen S.E."/>
            <person name="Zhou L.G."/>
            <person name="Ni X.B."/>
            <person name="Tian J.H."/>
            <person name="Sheng Y."/>
            <person name="Liu T."/>
            <person name="Pan Y.S."/>
            <person name="Xia L.Y."/>
            <person name="Li J."/>
            <person name="Zhao F."/>
            <person name="Cao W.C."/>
        </authorList>
    </citation>
    <scope>NUCLEOTIDE SEQUENCE [LARGE SCALE GENOMIC DNA]</scope>
    <source>
        <strain evidence="1">Iper-2018</strain>
    </source>
</reference>
<gene>
    <name evidence="1" type="ORF">HPB47_006537</name>
</gene>